<dbReference type="GO" id="GO:0005786">
    <property type="term" value="C:signal recognition particle, endoplasmic reticulum targeting"/>
    <property type="evidence" value="ECO:0007669"/>
    <property type="project" value="UniProtKB-KW"/>
</dbReference>
<evidence type="ECO:0000256" key="10">
    <source>
        <dbReference type="PIRNR" id="PIRNR038995"/>
    </source>
</evidence>
<name>A0A0C3QFL5_9AGAM</name>
<evidence type="ECO:0000256" key="3">
    <source>
        <dbReference type="ARBA" id="ARBA00009352"/>
    </source>
</evidence>
<evidence type="ECO:0000313" key="13">
    <source>
        <dbReference type="Proteomes" id="UP000054248"/>
    </source>
</evidence>
<keyword evidence="13" id="KW-1185">Reference proteome</keyword>
<feature type="compositionally biased region" description="Gly residues" evidence="11">
    <location>
        <begin position="619"/>
        <end position="634"/>
    </location>
</feature>
<evidence type="ECO:0000256" key="5">
    <source>
        <dbReference type="ARBA" id="ARBA00022884"/>
    </source>
</evidence>
<dbReference type="STRING" id="1051891.A0A0C3QFL5"/>
<dbReference type="GO" id="GO:0005047">
    <property type="term" value="F:signal recognition particle binding"/>
    <property type="evidence" value="ECO:0007669"/>
    <property type="project" value="InterPro"/>
</dbReference>
<keyword evidence="5 10" id="KW-0694">RNA-binding</keyword>
<dbReference type="GO" id="GO:0006614">
    <property type="term" value="P:SRP-dependent cotranslational protein targeting to membrane"/>
    <property type="evidence" value="ECO:0007669"/>
    <property type="project" value="InterPro"/>
</dbReference>
<reference evidence="13" key="2">
    <citation type="submission" date="2015-01" db="EMBL/GenBank/DDBJ databases">
        <title>Evolutionary Origins and Diversification of the Mycorrhizal Mutualists.</title>
        <authorList>
            <consortium name="DOE Joint Genome Institute"/>
            <consortium name="Mycorrhizal Genomics Consortium"/>
            <person name="Kohler A."/>
            <person name="Kuo A."/>
            <person name="Nagy L.G."/>
            <person name="Floudas D."/>
            <person name="Copeland A."/>
            <person name="Barry K.W."/>
            <person name="Cichocki N."/>
            <person name="Veneault-Fourrey C."/>
            <person name="LaButti K."/>
            <person name="Lindquist E.A."/>
            <person name="Lipzen A."/>
            <person name="Lundell T."/>
            <person name="Morin E."/>
            <person name="Murat C."/>
            <person name="Riley R."/>
            <person name="Ohm R."/>
            <person name="Sun H."/>
            <person name="Tunlid A."/>
            <person name="Henrissat B."/>
            <person name="Grigoriev I.V."/>
            <person name="Hibbett D.S."/>
            <person name="Martin F."/>
        </authorList>
    </citation>
    <scope>NUCLEOTIDE SEQUENCE [LARGE SCALE GENOMIC DNA]</scope>
    <source>
        <strain evidence="13">MUT 4182</strain>
    </source>
</reference>
<dbReference type="CDD" id="cd15481">
    <property type="entry name" value="SRP68-RBD"/>
    <property type="match status" value="1"/>
</dbReference>
<comment type="function">
    <text evidence="10">Component of the signal recognition particle (SRP) complex, a ribonucleoprotein complex that mediates the cotranslational targeting of secretory and membrane proteins to the endoplasmic reticulum (ER). The SRP complex interacts with the signal sequence in nascent secretory and membrane proteins and directs them to the membrane of the ER.</text>
</comment>
<dbReference type="PIRSF" id="PIRSF038995">
    <property type="entry name" value="SRP68"/>
    <property type="match status" value="1"/>
</dbReference>
<evidence type="ECO:0000313" key="12">
    <source>
        <dbReference type="EMBL" id="KIO24911.1"/>
    </source>
</evidence>
<dbReference type="InterPro" id="IPR034652">
    <property type="entry name" value="SRP68-RBD"/>
</dbReference>
<dbReference type="PANTHER" id="PTHR12860:SF0">
    <property type="entry name" value="SIGNAL RECOGNITION PARTICLE SUBUNIT SRP68"/>
    <property type="match status" value="1"/>
</dbReference>
<keyword evidence="7" id="KW-0539">Nucleus</keyword>
<keyword evidence="8 10" id="KW-0687">Ribonucleoprotein</keyword>
<dbReference type="GO" id="GO:0030942">
    <property type="term" value="F:endoplasmic reticulum signal peptide binding"/>
    <property type="evidence" value="ECO:0007669"/>
    <property type="project" value="InterPro"/>
</dbReference>
<reference evidence="12 13" key="1">
    <citation type="submission" date="2014-04" db="EMBL/GenBank/DDBJ databases">
        <authorList>
            <consortium name="DOE Joint Genome Institute"/>
            <person name="Kuo A."/>
            <person name="Girlanda M."/>
            <person name="Perotto S."/>
            <person name="Kohler A."/>
            <person name="Nagy L.G."/>
            <person name="Floudas D."/>
            <person name="Copeland A."/>
            <person name="Barry K.W."/>
            <person name="Cichocki N."/>
            <person name="Veneault-Fourrey C."/>
            <person name="LaButti K."/>
            <person name="Lindquist E.A."/>
            <person name="Lipzen A."/>
            <person name="Lundell T."/>
            <person name="Morin E."/>
            <person name="Murat C."/>
            <person name="Sun H."/>
            <person name="Tunlid A."/>
            <person name="Henrissat B."/>
            <person name="Grigoriev I.V."/>
            <person name="Hibbett D.S."/>
            <person name="Martin F."/>
            <person name="Nordberg H.P."/>
            <person name="Cantor M.N."/>
            <person name="Hua S.X."/>
        </authorList>
    </citation>
    <scope>NUCLEOTIDE SEQUENCE [LARGE SCALE GENOMIC DNA]</scope>
    <source>
        <strain evidence="12 13">MUT 4182</strain>
    </source>
</reference>
<sequence length="634" mass="69680">MAQNEISVRALAVVNEERSIHGLRFGDYARYRRHCSNKLHRLRQTLKLGHGKEKNFRKLPEIPTENLKDGHLLLDLFEAERAWAYAQELILEATKTKKTSDRRHALSRFRKALQWAKELSDRSSTLHSSTPQRISHIAHAEITTYYLMLSGRFERTKDEFEAALGNLAVSRSLLDALTNSATSSRDQALYAVFIDEVNPEIRYCAHQMGRAKAYDIDSIVAEVAPKDGPTLVSGYGDILNAVKSERTASTSAGGTLEPFMWEGEPVPVRSPELVDALLKVQHAIKQLESGGKKKPVVSDGSGHAKASRVRIAAFDGVLSTLSDAEAVARRLAEGQRNNPSLQAAAGTAGTRDAHFIHAFVSYQLLAHRIQRDLLLAEALMQPQASPIKLPSATSSKSPEDALDPRIYPAVIKNLDTVLQSLEQMRSLSITDESPEVSTAIDARLSFTKARRCRYISLAHASVKNYAQSVALNSRAEIHLREGTSSGGLDPGIPAPAEVAFFYPLDNDVDVQSLSKDLEADALKLKKDWFAFNGGIVTTEAESGGASKKSKKPLFFDIAFNYVESPLDRINERAGKAVAERVEKPTAAPKTKVDKEDEEDEKTDSEDEGRRSPVVAKASTGGGITGFLGGWWGRR</sequence>
<evidence type="ECO:0000256" key="8">
    <source>
        <dbReference type="ARBA" id="ARBA00023274"/>
    </source>
</evidence>
<protein>
    <recommendedName>
        <fullName evidence="9 10">Signal recognition particle subunit SRP68</fullName>
        <shortName evidence="10">SRP68</shortName>
    </recommendedName>
</protein>
<evidence type="ECO:0000256" key="4">
    <source>
        <dbReference type="ARBA" id="ARBA00022490"/>
    </source>
</evidence>
<feature type="compositionally biased region" description="Acidic residues" evidence="11">
    <location>
        <begin position="595"/>
        <end position="606"/>
    </location>
</feature>
<proteinExistence type="inferred from homology"/>
<organism evidence="12 13">
    <name type="scientific">Tulasnella calospora MUT 4182</name>
    <dbReference type="NCBI Taxonomy" id="1051891"/>
    <lineage>
        <taxon>Eukaryota</taxon>
        <taxon>Fungi</taxon>
        <taxon>Dikarya</taxon>
        <taxon>Basidiomycota</taxon>
        <taxon>Agaricomycotina</taxon>
        <taxon>Agaricomycetes</taxon>
        <taxon>Cantharellales</taxon>
        <taxon>Tulasnellaceae</taxon>
        <taxon>Tulasnella</taxon>
    </lineage>
</organism>
<evidence type="ECO:0000256" key="9">
    <source>
        <dbReference type="ARBA" id="ARBA00029498"/>
    </source>
</evidence>
<comment type="subcellular location">
    <subcellularLocation>
        <location evidence="1 10">Cytoplasm</location>
    </subcellularLocation>
    <subcellularLocation>
        <location evidence="2">Nucleus</location>
        <location evidence="2">Nucleolus</location>
    </subcellularLocation>
</comment>
<evidence type="ECO:0000256" key="7">
    <source>
        <dbReference type="ARBA" id="ARBA00023242"/>
    </source>
</evidence>
<dbReference type="InterPro" id="IPR026258">
    <property type="entry name" value="SRP68"/>
</dbReference>
<dbReference type="Gene3D" id="1.10.3450.40">
    <property type="entry name" value="Signal recognition particle, SRP68 subunit, RNA-binding domain"/>
    <property type="match status" value="1"/>
</dbReference>
<evidence type="ECO:0000256" key="1">
    <source>
        <dbReference type="ARBA" id="ARBA00004496"/>
    </source>
</evidence>
<accession>A0A0C3QFL5</accession>
<evidence type="ECO:0000256" key="11">
    <source>
        <dbReference type="SAM" id="MobiDB-lite"/>
    </source>
</evidence>
<keyword evidence="6 10" id="KW-0733">Signal recognition particle</keyword>
<dbReference type="InterPro" id="IPR038253">
    <property type="entry name" value="SRP68_N_sf"/>
</dbReference>
<evidence type="ECO:0000256" key="6">
    <source>
        <dbReference type="ARBA" id="ARBA00023135"/>
    </source>
</evidence>
<dbReference type="GO" id="GO:0008312">
    <property type="term" value="F:7S RNA binding"/>
    <property type="evidence" value="ECO:0007669"/>
    <property type="project" value="InterPro"/>
</dbReference>
<dbReference type="HOGENOM" id="CLU_018649_0_1_1"/>
<dbReference type="Pfam" id="PF16969">
    <property type="entry name" value="SRP68"/>
    <property type="match status" value="1"/>
</dbReference>
<comment type="similarity">
    <text evidence="3 10">Belongs to the SRP68 family.</text>
</comment>
<evidence type="ECO:0000256" key="2">
    <source>
        <dbReference type="ARBA" id="ARBA00004604"/>
    </source>
</evidence>
<dbReference type="Proteomes" id="UP000054248">
    <property type="component" value="Unassembled WGS sequence"/>
</dbReference>
<gene>
    <name evidence="12" type="ORF">M407DRAFT_25770</name>
</gene>
<dbReference type="PANTHER" id="PTHR12860">
    <property type="entry name" value="SIGNAL RECOGNITION PARTICLE 68 KDA PROTEIN"/>
    <property type="match status" value="1"/>
</dbReference>
<feature type="region of interest" description="Disordered" evidence="11">
    <location>
        <begin position="576"/>
        <end position="634"/>
    </location>
</feature>
<dbReference type="GO" id="GO:0005730">
    <property type="term" value="C:nucleolus"/>
    <property type="evidence" value="ECO:0007669"/>
    <property type="project" value="UniProtKB-SubCell"/>
</dbReference>
<keyword evidence="4 10" id="KW-0963">Cytoplasm</keyword>
<dbReference type="AlphaFoldDB" id="A0A0C3QFL5"/>
<dbReference type="OrthoDB" id="10255118at2759"/>
<dbReference type="EMBL" id="KN823052">
    <property type="protein sequence ID" value="KIO24911.1"/>
    <property type="molecule type" value="Genomic_DNA"/>
</dbReference>